<dbReference type="PANTHER" id="PTHR47510">
    <property type="entry name" value="REVERSE TRANSCRIPTASE DOMAIN-CONTAINING PROTEIN"/>
    <property type="match status" value="1"/>
</dbReference>
<keyword evidence="2" id="KW-1185">Reference proteome</keyword>
<accession>A0A6G0TCD0</accession>
<dbReference type="PANTHER" id="PTHR47510:SF3">
    <property type="entry name" value="ENDO_EXONUCLEASE_PHOSPHATASE DOMAIN-CONTAINING PROTEIN"/>
    <property type="match status" value="1"/>
</dbReference>
<dbReference type="OrthoDB" id="6630711at2759"/>
<proteinExistence type="predicted"/>
<dbReference type="Proteomes" id="UP000475862">
    <property type="component" value="Unassembled WGS sequence"/>
</dbReference>
<gene>
    <name evidence="1" type="ORF">AGLY_012469</name>
</gene>
<comment type="caution">
    <text evidence="1">The sequence shown here is derived from an EMBL/GenBank/DDBJ whole genome shotgun (WGS) entry which is preliminary data.</text>
</comment>
<sequence length="314" mass="35963">MSAGLLYSTRHKQSLSLKCRLNPNNTKLALHYKKYKNNYTKILRLAKKTFYEKKFKSVSDSPKLTWKLINEISCSKINNKDDIKTLIYNEQKYDANNDPKEVSNIFNKFFMNMGKKLAESSNFSANNCVLNGNNEFSFDSLFSKKIVNIDVINIVNKCKDDTAPSIDKITIKLLKCIIEHIVNPLVYIYNLCIQQSIFSDNLKIAVIKPIFKAGDRKNLNNYRPISLLINFDTVNHKILLQILPNFGINNLRHEGFVEYGVPQGSVLGSILFLLYIHLVSDLSLDGLVVSYTDGTCLLFSDKSWDRVIKKRLEG</sequence>
<protein>
    <recommendedName>
        <fullName evidence="3">Reverse transcriptase domain-containing protein</fullName>
    </recommendedName>
</protein>
<organism evidence="1 2">
    <name type="scientific">Aphis glycines</name>
    <name type="common">Soybean aphid</name>
    <dbReference type="NCBI Taxonomy" id="307491"/>
    <lineage>
        <taxon>Eukaryota</taxon>
        <taxon>Metazoa</taxon>
        <taxon>Ecdysozoa</taxon>
        <taxon>Arthropoda</taxon>
        <taxon>Hexapoda</taxon>
        <taxon>Insecta</taxon>
        <taxon>Pterygota</taxon>
        <taxon>Neoptera</taxon>
        <taxon>Paraneoptera</taxon>
        <taxon>Hemiptera</taxon>
        <taxon>Sternorrhyncha</taxon>
        <taxon>Aphidomorpha</taxon>
        <taxon>Aphidoidea</taxon>
        <taxon>Aphididae</taxon>
        <taxon>Aphidini</taxon>
        <taxon>Aphis</taxon>
        <taxon>Aphis</taxon>
    </lineage>
</organism>
<dbReference type="EMBL" id="VYZN01000048">
    <property type="protein sequence ID" value="KAE9528894.1"/>
    <property type="molecule type" value="Genomic_DNA"/>
</dbReference>
<evidence type="ECO:0000313" key="2">
    <source>
        <dbReference type="Proteomes" id="UP000475862"/>
    </source>
</evidence>
<evidence type="ECO:0008006" key="3">
    <source>
        <dbReference type="Google" id="ProtNLM"/>
    </source>
</evidence>
<evidence type="ECO:0000313" key="1">
    <source>
        <dbReference type="EMBL" id="KAE9528894.1"/>
    </source>
</evidence>
<dbReference type="AlphaFoldDB" id="A0A6G0TCD0"/>
<reference evidence="1 2" key="1">
    <citation type="submission" date="2019-08" db="EMBL/GenBank/DDBJ databases">
        <title>The genome of the soybean aphid Biotype 1, its phylome, world population structure and adaptation to the North American continent.</title>
        <authorList>
            <person name="Giordano R."/>
            <person name="Donthu R.K."/>
            <person name="Hernandez A.G."/>
            <person name="Wright C.L."/>
            <person name="Zimin A.V."/>
        </authorList>
    </citation>
    <scope>NUCLEOTIDE SEQUENCE [LARGE SCALE GENOMIC DNA]</scope>
    <source>
        <tissue evidence="1">Whole aphids</tissue>
    </source>
</reference>
<name>A0A6G0TCD0_APHGL</name>